<evidence type="ECO:0000313" key="1">
    <source>
        <dbReference type="EMBL" id="MDI9864187.1"/>
    </source>
</evidence>
<organism evidence="1 2">
    <name type="scientific">Flectobacillus longus</name>
    <dbReference type="NCBI Taxonomy" id="2984207"/>
    <lineage>
        <taxon>Bacteria</taxon>
        <taxon>Pseudomonadati</taxon>
        <taxon>Bacteroidota</taxon>
        <taxon>Cytophagia</taxon>
        <taxon>Cytophagales</taxon>
        <taxon>Flectobacillaceae</taxon>
        <taxon>Flectobacillus</taxon>
    </lineage>
</organism>
<proteinExistence type="predicted"/>
<protein>
    <submittedName>
        <fullName evidence="1">Uncharacterized protein</fullName>
    </submittedName>
</protein>
<comment type="caution">
    <text evidence="1">The sequence shown here is derived from an EMBL/GenBank/DDBJ whole genome shotgun (WGS) entry which is preliminary data.</text>
</comment>
<reference evidence="1 2" key="1">
    <citation type="submission" date="2023-05" db="EMBL/GenBank/DDBJ databases">
        <title>Novel species of genus Flectobacillus isolated from stream in China.</title>
        <authorList>
            <person name="Lu H."/>
        </authorList>
    </citation>
    <scope>NUCLEOTIDE SEQUENCE [LARGE SCALE GENOMIC DNA]</scope>
    <source>
        <strain evidence="1 2">DC10W</strain>
    </source>
</reference>
<evidence type="ECO:0000313" key="2">
    <source>
        <dbReference type="Proteomes" id="UP001236569"/>
    </source>
</evidence>
<keyword evidence="2" id="KW-1185">Reference proteome</keyword>
<dbReference type="Proteomes" id="UP001236569">
    <property type="component" value="Unassembled WGS sequence"/>
</dbReference>
<gene>
    <name evidence="1" type="ORF">QM480_07620</name>
</gene>
<sequence length="252" mass="29066">MKTLKNLISFFCCYFVISHVFVFSQNKDLSTLENKFVKQFATLSNGAGDSEKFEKDFRTFLSTNPSTIEYPFNKLKNNSFYVTTSGDGNFRHYGWDTGQGGSMHVFNEIYQWRVGDKVYTKQVQASDEGDNGEFSSKIYTINIQNKDYYLVITNTIFSNRDARQSVVSFVINNTKLTKAPIFKTKTKLLSRIDVDFDFFSVVDRPERPLELITFNTKQNTLYIPVVDKEGKVTSRNILYVFNGNVLEFKGIK</sequence>
<dbReference type="RefSeq" id="WP_283369399.1">
    <property type="nucleotide sequence ID" value="NZ_JASHID010000004.1"/>
</dbReference>
<name>A0ABT6YKR5_9BACT</name>
<dbReference type="EMBL" id="JASHID010000004">
    <property type="protein sequence ID" value="MDI9864187.1"/>
    <property type="molecule type" value="Genomic_DNA"/>
</dbReference>
<accession>A0ABT6YKR5</accession>